<evidence type="ECO:0000313" key="1">
    <source>
        <dbReference type="EMBL" id="CEK51440.1"/>
    </source>
</evidence>
<proteinExistence type="predicted"/>
<dbReference type="EMBL" id="HACG01004575">
    <property type="protein sequence ID" value="CEK51440.1"/>
    <property type="molecule type" value="Transcribed_RNA"/>
</dbReference>
<organism evidence="1">
    <name type="scientific">Arion vulgaris</name>
    <dbReference type="NCBI Taxonomy" id="1028688"/>
    <lineage>
        <taxon>Eukaryota</taxon>
        <taxon>Metazoa</taxon>
        <taxon>Spiralia</taxon>
        <taxon>Lophotrochozoa</taxon>
        <taxon>Mollusca</taxon>
        <taxon>Gastropoda</taxon>
        <taxon>Heterobranchia</taxon>
        <taxon>Euthyneura</taxon>
        <taxon>Panpulmonata</taxon>
        <taxon>Eupulmonata</taxon>
        <taxon>Stylommatophora</taxon>
        <taxon>Helicina</taxon>
        <taxon>Arionoidea</taxon>
        <taxon>Arionidae</taxon>
        <taxon>Arion</taxon>
    </lineage>
</organism>
<dbReference type="AlphaFoldDB" id="A0A0B6Y7N0"/>
<accession>A0A0B6Y7N0</accession>
<reference evidence="1" key="1">
    <citation type="submission" date="2014-12" db="EMBL/GenBank/DDBJ databases">
        <title>Insight into the proteome of Arion vulgaris.</title>
        <authorList>
            <person name="Aradska J."/>
            <person name="Bulat T."/>
            <person name="Smidak R."/>
            <person name="Sarate P."/>
            <person name="Gangsoo J."/>
            <person name="Sialana F."/>
            <person name="Bilban M."/>
            <person name="Lubec G."/>
        </authorList>
    </citation>
    <scope>NUCLEOTIDE SEQUENCE</scope>
    <source>
        <tissue evidence="1">Skin</tissue>
    </source>
</reference>
<sequence>MLDTHTRVIYQHCRTSFASLLVSPSFPQCCHPLSSLLPTSIPSNARHTHMYKATKARPQTMTSIFV</sequence>
<protein>
    <submittedName>
        <fullName evidence="1">Uncharacterized protein</fullName>
    </submittedName>
</protein>
<gene>
    <name evidence="1" type="primary">ORF13416</name>
</gene>
<name>A0A0B6Y7N0_9EUPU</name>
<feature type="non-terminal residue" evidence="1">
    <location>
        <position position="66"/>
    </location>
</feature>